<protein>
    <recommendedName>
        <fullName evidence="4">GrpB family protein</fullName>
    </recommendedName>
</protein>
<keyword evidence="3" id="KW-1185">Reference proteome</keyword>
<dbReference type="KEGG" id="moz:MoryE10_28270"/>
<dbReference type="InterPro" id="IPR007344">
    <property type="entry name" value="GrpB/CoaE"/>
</dbReference>
<dbReference type="PANTHER" id="PTHR34822:SF1">
    <property type="entry name" value="GRPB FAMILY PROTEIN"/>
    <property type="match status" value="1"/>
</dbReference>
<dbReference type="Pfam" id="PF04229">
    <property type="entry name" value="GrpB"/>
    <property type="match status" value="1"/>
</dbReference>
<dbReference type="PANTHER" id="PTHR34822">
    <property type="entry name" value="GRPB DOMAIN PROTEIN (AFU_ORTHOLOGUE AFUA_1G01530)"/>
    <property type="match status" value="1"/>
</dbReference>
<name>A0A8D5AJA8_9GAMM</name>
<dbReference type="RefSeq" id="WP_221047432.1">
    <property type="nucleotide sequence ID" value="NZ_AP019782.1"/>
</dbReference>
<dbReference type="AlphaFoldDB" id="A0A8D5AJA8"/>
<feature type="region of interest" description="Disordered" evidence="1">
    <location>
        <begin position="191"/>
        <end position="210"/>
    </location>
</feature>
<evidence type="ECO:0008006" key="4">
    <source>
        <dbReference type="Google" id="ProtNLM"/>
    </source>
</evidence>
<accession>A0A8D5AJA8</accession>
<reference evidence="2" key="1">
    <citation type="submission" date="2019-06" db="EMBL/GenBank/DDBJ databases">
        <title>Complete genome sequence of Methylogaea oryzae strain JCM16910.</title>
        <authorList>
            <person name="Asakawa S."/>
        </authorList>
    </citation>
    <scope>NUCLEOTIDE SEQUENCE</scope>
    <source>
        <strain evidence="2">E10</strain>
    </source>
</reference>
<evidence type="ECO:0000313" key="3">
    <source>
        <dbReference type="Proteomes" id="UP000824988"/>
    </source>
</evidence>
<sequence length="210" mass="23512">MKVVVSPYDPAWEAHFERHRAIIRSALSRLEPSIDHIGSTALKSIGAKPIIDILVGLPATVSLDGAVTPLLAGGYAYIQKFDAAMPYRRFFAKLENLTAGPLPAVIGDGDDFALGRDYKTSVHIHVMAKDSYHWLRHIAFRDYLLAHPDARADYHRLKQKIAVMDLADPLDYNTHKEAFIREHQDKAMAWRERRRPSAGGVRGTPPRPIG</sequence>
<dbReference type="Proteomes" id="UP000824988">
    <property type="component" value="Chromosome"/>
</dbReference>
<proteinExistence type="predicted"/>
<organism evidence="2 3">
    <name type="scientific">Methylogaea oryzae</name>
    <dbReference type="NCBI Taxonomy" id="1295382"/>
    <lineage>
        <taxon>Bacteria</taxon>
        <taxon>Pseudomonadati</taxon>
        <taxon>Pseudomonadota</taxon>
        <taxon>Gammaproteobacteria</taxon>
        <taxon>Methylococcales</taxon>
        <taxon>Methylococcaceae</taxon>
        <taxon>Methylogaea</taxon>
    </lineage>
</organism>
<dbReference type="EMBL" id="AP019782">
    <property type="protein sequence ID" value="BBL72221.1"/>
    <property type="molecule type" value="Genomic_DNA"/>
</dbReference>
<evidence type="ECO:0000256" key="1">
    <source>
        <dbReference type="SAM" id="MobiDB-lite"/>
    </source>
</evidence>
<gene>
    <name evidence="2" type="ORF">MoryE10_28270</name>
</gene>
<evidence type="ECO:0000313" key="2">
    <source>
        <dbReference type="EMBL" id="BBL72221.1"/>
    </source>
</evidence>